<gene>
    <name evidence="1" type="ORF">SAMN02194393_01769</name>
</gene>
<dbReference type="STRING" id="36842.SAMN02194393_01769"/>
<reference evidence="1 2" key="1">
    <citation type="submission" date="2017-02" db="EMBL/GenBank/DDBJ databases">
        <authorList>
            <person name="Peterson S.W."/>
        </authorList>
    </citation>
    <scope>NUCLEOTIDE SEQUENCE [LARGE SCALE GENOMIC DNA]</scope>
    <source>
        <strain evidence="1 2">M1</strain>
    </source>
</reference>
<accession>A0A1T5KGM7</accession>
<dbReference type="OrthoDB" id="2084100at2"/>
<proteinExistence type="predicted"/>
<dbReference type="Proteomes" id="UP000190285">
    <property type="component" value="Unassembled WGS sequence"/>
</dbReference>
<organism evidence="1 2">
    <name type="scientific">Maledivibacter halophilus</name>
    <dbReference type="NCBI Taxonomy" id="36842"/>
    <lineage>
        <taxon>Bacteria</taxon>
        <taxon>Bacillati</taxon>
        <taxon>Bacillota</taxon>
        <taxon>Clostridia</taxon>
        <taxon>Peptostreptococcales</taxon>
        <taxon>Caminicellaceae</taxon>
        <taxon>Maledivibacter</taxon>
    </lineage>
</organism>
<name>A0A1T5KGM7_9FIRM</name>
<protein>
    <submittedName>
        <fullName evidence="1">Uncharacterized protein</fullName>
    </submittedName>
</protein>
<evidence type="ECO:0000313" key="2">
    <source>
        <dbReference type="Proteomes" id="UP000190285"/>
    </source>
</evidence>
<evidence type="ECO:0000313" key="1">
    <source>
        <dbReference type="EMBL" id="SKC62605.1"/>
    </source>
</evidence>
<dbReference type="EMBL" id="FUZT01000004">
    <property type="protein sequence ID" value="SKC62605.1"/>
    <property type="molecule type" value="Genomic_DNA"/>
</dbReference>
<dbReference type="AlphaFoldDB" id="A0A1T5KGM7"/>
<dbReference type="RefSeq" id="WP_079490957.1">
    <property type="nucleotide sequence ID" value="NZ_FUZT01000004.1"/>
</dbReference>
<sequence>MLYVFEGGSIVYDERVLTEEDKARAVAVEELPPKEIPAGKTAVIRANKAENTVWWEYVDSPQYLEFQKLETKVQGLQQALAEITMMMAGGE</sequence>
<keyword evidence="2" id="KW-1185">Reference proteome</keyword>